<dbReference type="OrthoDB" id="4458181at2759"/>
<dbReference type="InterPro" id="IPR005493">
    <property type="entry name" value="RraA/RraA-like"/>
</dbReference>
<keyword evidence="1" id="KW-0460">Magnesium</keyword>
<dbReference type="EMBL" id="LYCR01000006">
    <property type="protein sequence ID" value="OGM49820.1"/>
    <property type="molecule type" value="Genomic_DNA"/>
</dbReference>
<sequence>MTKSTILNRLSALDTNAVSDALDFLQLKGATYGLRPLWDCPKVVGRASTVEVGPKKGTAATAHPFAQVIDAVTTDDRILVIAGGLEGVSCWGDIIANASKVKGIRGTIIDGVCRDIDGSRDVGYPVYGQNVTMISGRRRMVQIGAGTEVQVRGVTVRQDDYVIADTCGTVFIPAEYIETVVELAEKITYRENLMIEDVRAGIPLSEVMHDAKFQAIAQEIASAAAAAGISSSA</sequence>
<evidence type="ECO:0000313" key="2">
    <source>
        <dbReference type="EMBL" id="OGM49820.1"/>
    </source>
</evidence>
<dbReference type="Pfam" id="PF03737">
    <property type="entry name" value="RraA-like"/>
    <property type="match status" value="1"/>
</dbReference>
<organism evidence="2 3">
    <name type="scientific">Aspergillus bombycis</name>
    <dbReference type="NCBI Taxonomy" id="109264"/>
    <lineage>
        <taxon>Eukaryota</taxon>
        <taxon>Fungi</taxon>
        <taxon>Dikarya</taxon>
        <taxon>Ascomycota</taxon>
        <taxon>Pezizomycotina</taxon>
        <taxon>Eurotiomycetes</taxon>
        <taxon>Eurotiomycetidae</taxon>
        <taxon>Eurotiales</taxon>
        <taxon>Aspergillaceae</taxon>
        <taxon>Aspergillus</taxon>
    </lineage>
</organism>
<accession>A0A1F8ADK7</accession>
<proteinExistence type="predicted"/>
<keyword evidence="3" id="KW-1185">Reference proteome</keyword>
<dbReference type="PANTHER" id="PTHR33254:SF4">
    <property type="entry name" value="4-HYDROXY-4-METHYL-2-OXOGLUTARATE ALDOLASE 3-RELATED"/>
    <property type="match status" value="1"/>
</dbReference>
<evidence type="ECO:0000313" key="3">
    <source>
        <dbReference type="Proteomes" id="UP000179179"/>
    </source>
</evidence>
<keyword evidence="1" id="KW-0479">Metal-binding</keyword>
<evidence type="ECO:0000256" key="1">
    <source>
        <dbReference type="PIRSR" id="PIRSR605493-1"/>
    </source>
</evidence>
<dbReference type="GeneID" id="34444987"/>
<gene>
    <name evidence="2" type="ORF">ABOM_001597</name>
</gene>
<dbReference type="CDD" id="cd16841">
    <property type="entry name" value="RraA_family"/>
    <property type="match status" value="1"/>
</dbReference>
<reference evidence="2 3" key="1">
    <citation type="journal article" date="2016" name="Genome Biol. Evol.">
        <title>Draft genome sequence of an aflatoxigenic Aspergillus species, A. bombycis.</title>
        <authorList>
            <person name="Moore G.G."/>
            <person name="Mack B.M."/>
            <person name="Beltz S.B."/>
            <person name="Gilbert M.K."/>
        </authorList>
    </citation>
    <scope>NUCLEOTIDE SEQUENCE [LARGE SCALE GENOMIC DNA]</scope>
    <source>
        <strain evidence="3">NRRL 26010</strain>
    </source>
</reference>
<feature type="binding site" evidence="1">
    <location>
        <begin position="92"/>
        <end position="95"/>
    </location>
    <ligand>
        <name>substrate</name>
    </ligand>
</feature>
<comment type="cofactor">
    <cofactor evidence="1">
        <name>Mg(2+)</name>
        <dbReference type="ChEBI" id="CHEBI:18420"/>
    </cofactor>
</comment>
<dbReference type="GO" id="GO:0032259">
    <property type="term" value="P:methylation"/>
    <property type="evidence" value="ECO:0007669"/>
    <property type="project" value="UniProtKB-KW"/>
</dbReference>
<dbReference type="Proteomes" id="UP000179179">
    <property type="component" value="Unassembled WGS sequence"/>
</dbReference>
<dbReference type="STRING" id="109264.A0A1F8ADK7"/>
<feature type="binding site" evidence="1">
    <location>
        <position position="114"/>
    </location>
    <ligand>
        <name>substrate</name>
    </ligand>
</feature>
<comment type="caution">
    <text evidence="2">The sequence shown here is derived from an EMBL/GenBank/DDBJ whole genome shotgun (WGS) entry which is preliminary data.</text>
</comment>
<keyword evidence="2" id="KW-0489">Methyltransferase</keyword>
<feature type="binding site" evidence="1">
    <location>
        <position position="115"/>
    </location>
    <ligand>
        <name>Mg(2+)</name>
        <dbReference type="ChEBI" id="CHEBI:18420"/>
    </ligand>
</feature>
<keyword evidence="2" id="KW-0808">Transferase</keyword>
<dbReference type="GO" id="GO:0046872">
    <property type="term" value="F:metal ion binding"/>
    <property type="evidence" value="ECO:0007669"/>
    <property type="project" value="UniProtKB-KW"/>
</dbReference>
<dbReference type="SUPFAM" id="SSF89562">
    <property type="entry name" value="RraA-like"/>
    <property type="match status" value="1"/>
</dbReference>
<dbReference type="RefSeq" id="XP_022393537.1">
    <property type="nucleotide sequence ID" value="XM_022528727.1"/>
</dbReference>
<dbReference type="Gene3D" id="3.50.30.40">
    <property type="entry name" value="Ribonuclease E inhibitor RraA/RraA-like"/>
    <property type="match status" value="1"/>
</dbReference>
<name>A0A1F8ADK7_9EURO</name>
<dbReference type="PANTHER" id="PTHR33254">
    <property type="entry name" value="4-HYDROXY-4-METHYL-2-OXOGLUTARATE ALDOLASE 3-RELATED"/>
    <property type="match status" value="1"/>
</dbReference>
<dbReference type="AlphaFoldDB" id="A0A1F8ADK7"/>
<dbReference type="GO" id="GO:0008168">
    <property type="term" value="F:methyltransferase activity"/>
    <property type="evidence" value="ECO:0007669"/>
    <property type="project" value="UniProtKB-KW"/>
</dbReference>
<protein>
    <submittedName>
        <fullName evidence="2">Demethylmenaquinone methyltransferase family protein</fullName>
    </submittedName>
</protein>
<dbReference type="InterPro" id="IPR036704">
    <property type="entry name" value="RraA/RraA-like_sf"/>
</dbReference>